<gene>
    <name evidence="2" type="ORF">TCAL_15071</name>
</gene>
<feature type="compositionally biased region" description="Polar residues" evidence="1">
    <location>
        <begin position="150"/>
        <end position="159"/>
    </location>
</feature>
<organism evidence="2 3">
    <name type="scientific">Tigriopus californicus</name>
    <name type="common">Marine copepod</name>
    <dbReference type="NCBI Taxonomy" id="6832"/>
    <lineage>
        <taxon>Eukaryota</taxon>
        <taxon>Metazoa</taxon>
        <taxon>Ecdysozoa</taxon>
        <taxon>Arthropoda</taxon>
        <taxon>Crustacea</taxon>
        <taxon>Multicrustacea</taxon>
        <taxon>Hexanauplia</taxon>
        <taxon>Copepoda</taxon>
        <taxon>Harpacticoida</taxon>
        <taxon>Harpacticidae</taxon>
        <taxon>Tigriopus</taxon>
    </lineage>
</organism>
<feature type="compositionally biased region" description="Polar residues" evidence="1">
    <location>
        <begin position="14"/>
        <end position="23"/>
    </location>
</feature>
<reference evidence="2 3" key="1">
    <citation type="journal article" date="2018" name="Nat. Ecol. Evol.">
        <title>Genomic signatures of mitonuclear coevolution across populations of Tigriopus californicus.</title>
        <authorList>
            <person name="Barreto F.S."/>
            <person name="Watson E.T."/>
            <person name="Lima T.G."/>
            <person name="Willett C.S."/>
            <person name="Edmands S."/>
            <person name="Li W."/>
            <person name="Burton R.S."/>
        </authorList>
    </citation>
    <scope>NUCLEOTIDE SEQUENCE [LARGE SCALE GENOMIC DNA]</scope>
    <source>
        <strain evidence="2 3">San Diego</strain>
    </source>
</reference>
<feature type="region of interest" description="Disordered" evidence="1">
    <location>
        <begin position="70"/>
        <end position="159"/>
    </location>
</feature>
<evidence type="ECO:0000313" key="2">
    <source>
        <dbReference type="EMBL" id="TRY66635.1"/>
    </source>
</evidence>
<proteinExistence type="predicted"/>
<name>A0A553NMH7_TIGCA</name>
<comment type="caution">
    <text evidence="2">The sequence shown here is derived from an EMBL/GenBank/DDBJ whole genome shotgun (WGS) entry which is preliminary data.</text>
</comment>
<dbReference type="STRING" id="6832.A0A553NMH7"/>
<evidence type="ECO:0000256" key="1">
    <source>
        <dbReference type="SAM" id="MobiDB-lite"/>
    </source>
</evidence>
<dbReference type="Proteomes" id="UP000318571">
    <property type="component" value="Unassembled WGS sequence"/>
</dbReference>
<accession>A0A553NMH7</accession>
<dbReference type="EMBL" id="VCGU01000027">
    <property type="protein sequence ID" value="TRY66635.1"/>
    <property type="molecule type" value="Genomic_DNA"/>
</dbReference>
<feature type="region of interest" description="Disordered" evidence="1">
    <location>
        <begin position="1"/>
        <end position="23"/>
    </location>
</feature>
<keyword evidence="3" id="KW-1185">Reference proteome</keyword>
<protein>
    <submittedName>
        <fullName evidence="2">Uncharacterized protein</fullName>
    </submittedName>
</protein>
<feature type="compositionally biased region" description="Basic and acidic residues" evidence="1">
    <location>
        <begin position="86"/>
        <end position="149"/>
    </location>
</feature>
<sequence length="159" mass="16892">MEASNATVRIEPSEVTNASPNANLNHDNNQAARFHHLLEDANSKAARNLSQVGSVILRLVSSLAQMNLSWGANDPENCEEGQGTDEVGHRANDTGHGADEIGHGADDTGHGADDTGHGADDAREAHENAGIRADKIGHGADDTGLRADENQTWSRRCRL</sequence>
<evidence type="ECO:0000313" key="3">
    <source>
        <dbReference type="Proteomes" id="UP000318571"/>
    </source>
</evidence>
<dbReference type="AlphaFoldDB" id="A0A553NMH7"/>